<keyword evidence="4" id="KW-0539">Nucleus</keyword>
<dbReference type="GO" id="GO:0017056">
    <property type="term" value="F:structural constituent of nuclear pore"/>
    <property type="evidence" value="ECO:0007669"/>
    <property type="project" value="TreeGrafter"/>
</dbReference>
<sequence>MPLKVKELRNHGDEAARILQAHLQDGVEPPAGLARHFEDFMRMIGELYDDDPLGLELAAEFWCPLDPSSFTSFSPYNTSSLSPAMRQRASQKQASRSCPQTIPQQVFTAGWRSAASSTVCPIYGYAQWTCKQSPAAHHCFNLLKSTANGPLSWDHFFASIKQYYMDLRQDGAHTVMMYGGLARETGHVHRPHLSNRNITPEELDGLEAVLKLTERVADQDEKARLAMCESQAWLPIASLFGLLGCPVPLRLKAQILSTLAAFAKSPEIASSLWHTLELSQTLQTVNPTSQAIQQGGIQVELNELEARSETYPETRAFLKLLTNLIEIPLPGTLGAGYRVPGFEPYLAFLRDDVFLKFYSRGYQDPNEKWKVASAVLQILFKLLEGYNPKPEDFVNQFC</sequence>
<dbReference type="PANTHER" id="PTHR31344:SF0">
    <property type="entry name" value="NUCLEAR PORE COMPLEX PROTEIN NUP205"/>
    <property type="match status" value="1"/>
</dbReference>
<dbReference type="PANTHER" id="PTHR31344">
    <property type="entry name" value="NUCLEAR PORE COMPLEX PROTEIN NUP205"/>
    <property type="match status" value="1"/>
</dbReference>
<name>A0A9W9ZAW2_9CNID</name>
<evidence type="ECO:0000256" key="1">
    <source>
        <dbReference type="ARBA" id="ARBA00004123"/>
    </source>
</evidence>
<keyword evidence="3" id="KW-0813">Transport</keyword>
<dbReference type="EMBL" id="MU826380">
    <property type="protein sequence ID" value="KAJ7377333.1"/>
    <property type="molecule type" value="Genomic_DNA"/>
</dbReference>
<keyword evidence="6" id="KW-1185">Reference proteome</keyword>
<protein>
    <submittedName>
        <fullName evidence="5">Uncharacterized protein</fullName>
    </submittedName>
</protein>
<proteinExistence type="inferred from homology"/>
<reference evidence="5" key="1">
    <citation type="submission" date="2023-01" db="EMBL/GenBank/DDBJ databases">
        <title>Genome assembly of the deep-sea coral Lophelia pertusa.</title>
        <authorList>
            <person name="Herrera S."/>
            <person name="Cordes E."/>
        </authorList>
    </citation>
    <scope>NUCLEOTIDE SEQUENCE</scope>
    <source>
        <strain evidence="5">USNM1676648</strain>
        <tissue evidence="5">Polyp</tissue>
    </source>
</reference>
<dbReference type="AlphaFoldDB" id="A0A9W9ZAW2"/>
<dbReference type="InterPro" id="IPR021827">
    <property type="entry name" value="Nup186/Nup192/Nup205"/>
</dbReference>
<comment type="similarity">
    <text evidence="2">Belongs to the NUP186/NUP192/NUP205 family.</text>
</comment>
<dbReference type="GO" id="GO:0006999">
    <property type="term" value="P:nuclear pore organization"/>
    <property type="evidence" value="ECO:0007669"/>
    <property type="project" value="TreeGrafter"/>
</dbReference>
<organism evidence="5 6">
    <name type="scientific">Desmophyllum pertusum</name>
    <dbReference type="NCBI Taxonomy" id="174260"/>
    <lineage>
        <taxon>Eukaryota</taxon>
        <taxon>Metazoa</taxon>
        <taxon>Cnidaria</taxon>
        <taxon>Anthozoa</taxon>
        <taxon>Hexacorallia</taxon>
        <taxon>Scleractinia</taxon>
        <taxon>Caryophylliina</taxon>
        <taxon>Caryophylliidae</taxon>
        <taxon>Desmophyllum</taxon>
    </lineage>
</organism>
<dbReference type="OrthoDB" id="2019644at2759"/>
<gene>
    <name evidence="5" type="ORF">OS493_029692</name>
</gene>
<comment type="subcellular location">
    <subcellularLocation>
        <location evidence="1">Nucleus</location>
    </subcellularLocation>
</comment>
<evidence type="ECO:0000256" key="2">
    <source>
        <dbReference type="ARBA" id="ARBA00005892"/>
    </source>
</evidence>
<dbReference type="Proteomes" id="UP001163046">
    <property type="component" value="Unassembled WGS sequence"/>
</dbReference>
<dbReference type="Pfam" id="PF11894">
    <property type="entry name" value="Nup192"/>
    <property type="match status" value="1"/>
</dbReference>
<evidence type="ECO:0000313" key="6">
    <source>
        <dbReference type="Proteomes" id="UP001163046"/>
    </source>
</evidence>
<evidence type="ECO:0000313" key="5">
    <source>
        <dbReference type="EMBL" id="KAJ7377333.1"/>
    </source>
</evidence>
<dbReference type="GO" id="GO:0044611">
    <property type="term" value="C:nuclear pore inner ring"/>
    <property type="evidence" value="ECO:0007669"/>
    <property type="project" value="TreeGrafter"/>
</dbReference>
<accession>A0A9W9ZAW2</accession>
<comment type="caution">
    <text evidence="5">The sequence shown here is derived from an EMBL/GenBank/DDBJ whole genome shotgun (WGS) entry which is preliminary data.</text>
</comment>
<evidence type="ECO:0000256" key="3">
    <source>
        <dbReference type="ARBA" id="ARBA00022448"/>
    </source>
</evidence>
<evidence type="ECO:0000256" key="4">
    <source>
        <dbReference type="ARBA" id="ARBA00023242"/>
    </source>
</evidence>